<dbReference type="InterPro" id="IPR003691">
    <property type="entry name" value="FluC"/>
</dbReference>
<dbReference type="Proteomes" id="UP000198881">
    <property type="component" value="Unassembled WGS sequence"/>
</dbReference>
<evidence type="ECO:0000313" key="13">
    <source>
        <dbReference type="Proteomes" id="UP000198881"/>
    </source>
</evidence>
<sequence>MSRSDPGGAPDHPGSPVPSITSSPSRRRHPGWRVILAVAVGGLVGSLLHTGTTRTLLSLAGASPAGALDRPLADTAVLVVANLVGSFLLGMLTARSARWNRPTWLATGLGVGVLGSFTTLSGVLVVWTVLLPHGDVTDPAGQLIIFGTAVLALAVQGLSGSAAALGGLYLGGMRERGLRS</sequence>
<keyword evidence="2 10" id="KW-1003">Cell membrane</keyword>
<dbReference type="RefSeq" id="WP_143109404.1">
    <property type="nucleotide sequence ID" value="NZ_FPCG01000002.1"/>
</dbReference>
<keyword evidence="6" id="KW-0813">Transport</keyword>
<keyword evidence="4 10" id="KW-1133">Transmembrane helix</keyword>
<proteinExistence type="inferred from homology"/>
<dbReference type="GO" id="GO:0005886">
    <property type="term" value="C:plasma membrane"/>
    <property type="evidence" value="ECO:0007669"/>
    <property type="project" value="UniProtKB-SubCell"/>
</dbReference>
<dbReference type="EMBL" id="FPCG01000002">
    <property type="protein sequence ID" value="SFV21286.1"/>
    <property type="molecule type" value="Genomic_DNA"/>
</dbReference>
<comment type="similarity">
    <text evidence="7 10">Belongs to the fluoride channel Fluc/FEX (TC 1.A.43) family.</text>
</comment>
<dbReference type="Pfam" id="PF02537">
    <property type="entry name" value="CRCB"/>
    <property type="match status" value="1"/>
</dbReference>
<evidence type="ECO:0000256" key="3">
    <source>
        <dbReference type="ARBA" id="ARBA00022692"/>
    </source>
</evidence>
<evidence type="ECO:0000256" key="11">
    <source>
        <dbReference type="SAM" id="MobiDB-lite"/>
    </source>
</evidence>
<feature type="transmembrane region" description="Helical" evidence="10">
    <location>
        <begin position="34"/>
        <end position="52"/>
    </location>
</feature>
<feature type="transmembrane region" description="Helical" evidence="10">
    <location>
        <begin position="143"/>
        <end position="170"/>
    </location>
</feature>
<comment type="catalytic activity">
    <reaction evidence="8">
        <text>fluoride(in) = fluoride(out)</text>
        <dbReference type="Rhea" id="RHEA:76159"/>
        <dbReference type="ChEBI" id="CHEBI:17051"/>
    </reaction>
    <physiologicalReaction direction="left-to-right" evidence="8">
        <dbReference type="Rhea" id="RHEA:76160"/>
    </physiologicalReaction>
</comment>
<feature type="transmembrane region" description="Helical" evidence="10">
    <location>
        <begin position="72"/>
        <end position="92"/>
    </location>
</feature>
<dbReference type="AlphaFoldDB" id="A0A1I7MH86"/>
<comment type="function">
    <text evidence="9">Fluoride-specific ion channel. Important for reducing fluoride concentration in the cell, thus reducing its toxicity.</text>
</comment>
<keyword evidence="6" id="KW-0406">Ion transport</keyword>
<evidence type="ECO:0000256" key="8">
    <source>
        <dbReference type="ARBA" id="ARBA00035585"/>
    </source>
</evidence>
<feature type="region of interest" description="Disordered" evidence="11">
    <location>
        <begin position="1"/>
        <end position="27"/>
    </location>
</feature>
<accession>A0A1I7MH86</accession>
<evidence type="ECO:0000256" key="10">
    <source>
        <dbReference type="RuleBase" id="RU004340"/>
    </source>
</evidence>
<protein>
    <recommendedName>
        <fullName evidence="10">Fluoride-specific ion channel</fullName>
    </recommendedName>
</protein>
<keyword evidence="6" id="KW-0407">Ion channel</keyword>
<evidence type="ECO:0000256" key="2">
    <source>
        <dbReference type="ARBA" id="ARBA00022475"/>
    </source>
</evidence>
<evidence type="ECO:0000313" key="12">
    <source>
        <dbReference type="EMBL" id="SFV21286.1"/>
    </source>
</evidence>
<keyword evidence="13" id="KW-1185">Reference proteome</keyword>
<evidence type="ECO:0000256" key="6">
    <source>
        <dbReference type="ARBA" id="ARBA00023303"/>
    </source>
</evidence>
<keyword evidence="5 10" id="KW-0472">Membrane</keyword>
<organism evidence="12 13">
    <name type="scientific">Micrococcus terreus</name>
    <dbReference type="NCBI Taxonomy" id="574650"/>
    <lineage>
        <taxon>Bacteria</taxon>
        <taxon>Bacillati</taxon>
        <taxon>Actinomycetota</taxon>
        <taxon>Actinomycetes</taxon>
        <taxon>Micrococcales</taxon>
        <taxon>Micrococcaceae</taxon>
        <taxon>Micrococcus</taxon>
    </lineage>
</organism>
<evidence type="ECO:0000256" key="4">
    <source>
        <dbReference type="ARBA" id="ARBA00022989"/>
    </source>
</evidence>
<comment type="subcellular location">
    <subcellularLocation>
        <location evidence="1">Cell membrane</location>
        <topology evidence="1">Multi-pass membrane protein</topology>
    </subcellularLocation>
</comment>
<dbReference type="OrthoDB" id="4408652at2"/>
<dbReference type="STRING" id="574650.SAMN04487966_102278"/>
<evidence type="ECO:0000256" key="1">
    <source>
        <dbReference type="ARBA" id="ARBA00004651"/>
    </source>
</evidence>
<evidence type="ECO:0000256" key="5">
    <source>
        <dbReference type="ARBA" id="ARBA00023136"/>
    </source>
</evidence>
<evidence type="ECO:0000256" key="9">
    <source>
        <dbReference type="ARBA" id="ARBA00049940"/>
    </source>
</evidence>
<gene>
    <name evidence="12" type="ORF">SAMN04487966_102278</name>
</gene>
<evidence type="ECO:0000256" key="7">
    <source>
        <dbReference type="ARBA" id="ARBA00035120"/>
    </source>
</evidence>
<name>A0A1I7MH86_9MICC</name>
<keyword evidence="3 10" id="KW-0812">Transmembrane</keyword>
<feature type="transmembrane region" description="Helical" evidence="10">
    <location>
        <begin position="104"/>
        <end position="131"/>
    </location>
</feature>
<dbReference type="GO" id="GO:0034220">
    <property type="term" value="P:monoatomic ion transmembrane transport"/>
    <property type="evidence" value="ECO:0007669"/>
    <property type="project" value="UniProtKB-KW"/>
</dbReference>
<reference evidence="12 13" key="1">
    <citation type="submission" date="2016-10" db="EMBL/GenBank/DDBJ databases">
        <authorList>
            <person name="de Groot N.N."/>
        </authorList>
    </citation>
    <scope>NUCLEOTIDE SEQUENCE [LARGE SCALE GENOMIC DNA]</scope>
    <source>
        <strain evidence="12 13">CGMCC 1.7054</strain>
    </source>
</reference>